<feature type="transmembrane region" description="Helical" evidence="2">
    <location>
        <begin position="12"/>
        <end position="30"/>
    </location>
</feature>
<feature type="transmembrane region" description="Helical" evidence="2">
    <location>
        <begin position="958"/>
        <end position="980"/>
    </location>
</feature>
<dbReference type="Pfam" id="PF00873">
    <property type="entry name" value="ACR_tran"/>
    <property type="match status" value="1"/>
</dbReference>
<keyword evidence="2" id="KW-0472">Membrane</keyword>
<feature type="transmembrane region" description="Helical" evidence="2">
    <location>
        <begin position="992"/>
        <end position="1012"/>
    </location>
</feature>
<dbReference type="Gene3D" id="1.20.1640.10">
    <property type="entry name" value="Multidrug efflux transporter AcrB transmembrane domain"/>
    <property type="match status" value="2"/>
</dbReference>
<feature type="transmembrane region" description="Helical" evidence="2">
    <location>
        <begin position="428"/>
        <end position="448"/>
    </location>
</feature>
<accession>A0A5M8FV72</accession>
<gene>
    <name evidence="3" type="ORF">F2Q65_00250</name>
</gene>
<dbReference type="InterPro" id="IPR027463">
    <property type="entry name" value="AcrB_DN_DC_subdom"/>
</dbReference>
<dbReference type="PANTHER" id="PTHR32063">
    <property type="match status" value="1"/>
</dbReference>
<dbReference type="RefSeq" id="WP_150089226.1">
    <property type="nucleotide sequence ID" value="NZ_VWXX01000001.1"/>
</dbReference>
<dbReference type="Gene3D" id="3.30.70.1430">
    <property type="entry name" value="Multidrug efflux transporter AcrB pore domain"/>
    <property type="match status" value="2"/>
</dbReference>
<evidence type="ECO:0000256" key="1">
    <source>
        <dbReference type="SAM" id="MobiDB-lite"/>
    </source>
</evidence>
<feature type="transmembrane region" description="Helical" evidence="2">
    <location>
        <begin position="913"/>
        <end position="937"/>
    </location>
</feature>
<evidence type="ECO:0000313" key="3">
    <source>
        <dbReference type="EMBL" id="KAA6187712.1"/>
    </source>
</evidence>
<dbReference type="GO" id="GO:0005886">
    <property type="term" value="C:plasma membrane"/>
    <property type="evidence" value="ECO:0007669"/>
    <property type="project" value="TreeGrafter"/>
</dbReference>
<evidence type="ECO:0000313" key="4">
    <source>
        <dbReference type="Proteomes" id="UP000322981"/>
    </source>
</evidence>
<dbReference type="GO" id="GO:0042910">
    <property type="term" value="F:xenobiotic transmembrane transporter activity"/>
    <property type="evidence" value="ECO:0007669"/>
    <property type="project" value="TreeGrafter"/>
</dbReference>
<feature type="transmembrane region" description="Helical" evidence="2">
    <location>
        <begin position="460"/>
        <end position="490"/>
    </location>
</feature>
<feature type="transmembrane region" description="Helical" evidence="2">
    <location>
        <begin position="886"/>
        <end position="907"/>
    </location>
</feature>
<dbReference type="Proteomes" id="UP000322981">
    <property type="component" value="Unassembled WGS sequence"/>
</dbReference>
<keyword evidence="4" id="KW-1185">Reference proteome</keyword>
<sequence>MYRQLLRNHVLANLTFALVLVVGLLAYLGLPRQQDPTLNFNWIIISTVLPGAAALDVEKKVTDPLEDALRRVQDIKFVSSNSRESISSILVRFEDIDPRTFDKRVNDLRREVQNAQDEMPAAAEDPIILEITSANAFPSASLVVVGQADDETLRIQARNVEKDLERMTGVDRVDPLGLADPELHIAFDPLRLEALGLSPGQVADTVTAFFQDIAAGDARVGEQSWLVRVVGSDADPTHLARRPVVGAPGEVLLADIAQVSRAREEPAELVSFDGRPAVLLAVMKQADSNTLELVARIRDYIDARNALSDRTGVELVLSDDQTVPTVNAIRLMQNNALIGLFLVLAVAWTFLGVRIATLTAIGIPFVLAGTFLLLGALGQTLNVMVLLGVVIVLGMLVDDAVVVVEAIYHRLRQGMDATDAALAALREVAAPVTAAVLTTMAAFGPLLLMPGMLGDFMRVVPMVVVLALALSLLEAFWMLPAHVIAARVSFRRPSRFQRWRMRLTHRLQIRYVRALVLALRHRGLALGLAGVLFGGAVAAIAAGLVRLDFFAADTVRLFYVNVEMPPETPLDQTLAKVRQIEQKVQARVRPGEVRAMVAYAGNMFTETEARLGDQYGQLLVGLNPVGPGLRSVEAMIESMRAEVMATPGPVQISFLRLAGGPPAEKPINVKVRGDDYDELRAAADAVRDILSGLPGVSDIQDDASRGRSELVLRLDADAINRAGLDPLEVSRSVQLLIDGLVVADLRHAGEKVEVRVKAARRANADIADLLQVRLPLAEGGAIPLAELVQETRQQGLGNIRHYDFRRAITVEADLTDPALDTVTANRRIAEAWQRVQPQFPGIDLDFAGQLDDIQESIDQLTLLFVLGVGLMYAILGTQFRSYLQPLIILSTVPMAFTGVVFGLLITSNPLSLYTLYGVVALAGIAVNAAIVLISAANQRLRDGMSLLHATVYAARRRFIPVLITSLTTIAGLFSLATGLGGHSLVWGPVATAIVWGLGFSTVLTLIVIPLLYQLFMARRAPSPDGPRPPVAAAADRRERPAP</sequence>
<organism evidence="3 4">
    <name type="scientific">Thiohalocapsa marina</name>
    <dbReference type="NCBI Taxonomy" id="424902"/>
    <lineage>
        <taxon>Bacteria</taxon>
        <taxon>Pseudomonadati</taxon>
        <taxon>Pseudomonadota</taxon>
        <taxon>Gammaproteobacteria</taxon>
        <taxon>Chromatiales</taxon>
        <taxon>Chromatiaceae</taxon>
        <taxon>Thiohalocapsa</taxon>
    </lineage>
</organism>
<dbReference type="SUPFAM" id="SSF82693">
    <property type="entry name" value="Multidrug efflux transporter AcrB pore domain, PN1, PN2, PC1 and PC2 subdomains"/>
    <property type="match status" value="3"/>
</dbReference>
<comment type="caution">
    <text evidence="3">The sequence shown here is derived from an EMBL/GenBank/DDBJ whole genome shotgun (WGS) entry which is preliminary data.</text>
</comment>
<feature type="transmembrane region" description="Helical" evidence="2">
    <location>
        <begin position="331"/>
        <end position="351"/>
    </location>
</feature>
<proteinExistence type="predicted"/>
<protein>
    <submittedName>
        <fullName evidence="3">Efflux RND transporter permease subunit</fullName>
    </submittedName>
</protein>
<dbReference type="SUPFAM" id="SSF82714">
    <property type="entry name" value="Multidrug efflux transporter AcrB TolC docking domain, DN and DC subdomains"/>
    <property type="match status" value="2"/>
</dbReference>
<reference evidence="3 4" key="1">
    <citation type="submission" date="2019-09" db="EMBL/GenBank/DDBJ databases">
        <title>Whole-genome sequence of the purple sulfur bacterium Thiohalocapsa marina DSM 19078.</title>
        <authorList>
            <person name="Kyndt J.A."/>
            <person name="Meyer T.E."/>
        </authorList>
    </citation>
    <scope>NUCLEOTIDE SEQUENCE [LARGE SCALE GENOMIC DNA]</scope>
    <source>
        <strain evidence="3 4">DSM 19078</strain>
    </source>
</reference>
<dbReference type="Gene3D" id="3.30.2090.10">
    <property type="entry name" value="Multidrug efflux transporter AcrB TolC docking domain, DN and DC subdomains"/>
    <property type="match status" value="2"/>
</dbReference>
<dbReference type="PRINTS" id="PR00702">
    <property type="entry name" value="ACRIFLAVINRP"/>
</dbReference>
<evidence type="ECO:0000256" key="2">
    <source>
        <dbReference type="SAM" id="Phobius"/>
    </source>
</evidence>
<dbReference type="InterPro" id="IPR001036">
    <property type="entry name" value="Acrflvin-R"/>
</dbReference>
<dbReference type="PANTHER" id="PTHR32063:SF33">
    <property type="entry name" value="RND SUPERFAMILY EFFLUX PUMP PERMEASE COMPONENT"/>
    <property type="match status" value="1"/>
</dbReference>
<feature type="transmembrane region" description="Helical" evidence="2">
    <location>
        <begin position="383"/>
        <end position="408"/>
    </location>
</feature>
<feature type="transmembrane region" description="Helical" evidence="2">
    <location>
        <begin position="523"/>
        <end position="545"/>
    </location>
</feature>
<keyword evidence="2" id="KW-0812">Transmembrane</keyword>
<dbReference type="AlphaFoldDB" id="A0A5M8FV72"/>
<feature type="transmembrane region" description="Helical" evidence="2">
    <location>
        <begin position="358"/>
        <end position="377"/>
    </location>
</feature>
<dbReference type="SUPFAM" id="SSF82866">
    <property type="entry name" value="Multidrug efflux transporter AcrB transmembrane domain"/>
    <property type="match status" value="2"/>
</dbReference>
<dbReference type="OrthoDB" id="5287122at2"/>
<name>A0A5M8FV72_9GAMM</name>
<feature type="region of interest" description="Disordered" evidence="1">
    <location>
        <begin position="1021"/>
        <end position="1042"/>
    </location>
</feature>
<feature type="transmembrane region" description="Helical" evidence="2">
    <location>
        <begin position="860"/>
        <end position="879"/>
    </location>
</feature>
<dbReference type="Gene3D" id="3.30.70.1440">
    <property type="entry name" value="Multidrug efflux transporter AcrB pore domain"/>
    <property type="match status" value="1"/>
</dbReference>
<dbReference type="EMBL" id="VWXX01000001">
    <property type="protein sequence ID" value="KAA6187712.1"/>
    <property type="molecule type" value="Genomic_DNA"/>
</dbReference>
<keyword evidence="2" id="KW-1133">Transmembrane helix</keyword>
<dbReference type="Gene3D" id="3.30.70.1320">
    <property type="entry name" value="Multidrug efflux transporter AcrB pore domain like"/>
    <property type="match status" value="1"/>
</dbReference>